<sequence>MQLSPSKVKVDDTPNKAMPKETTLQDKGEKAFCSLACRALEIMIDEKLEKSNSVSENSSKWESDEELFETGMLTTT</sequence>
<keyword evidence="3" id="KW-0863">Zinc-finger</keyword>
<comment type="similarity">
    <text evidence="1">Belongs to the FLZ family.</text>
</comment>
<feature type="compositionally biased region" description="Low complexity" evidence="4">
    <location>
        <begin position="51"/>
        <end position="60"/>
    </location>
</feature>
<dbReference type="InterPro" id="IPR007650">
    <property type="entry name" value="Zf-FLZ_dom"/>
</dbReference>
<evidence type="ECO:0000313" key="7">
    <source>
        <dbReference type="Proteomes" id="UP001372338"/>
    </source>
</evidence>
<evidence type="ECO:0000313" key="6">
    <source>
        <dbReference type="EMBL" id="KAK7260835.1"/>
    </source>
</evidence>
<dbReference type="Proteomes" id="UP001372338">
    <property type="component" value="Unassembled WGS sequence"/>
</dbReference>
<evidence type="ECO:0000256" key="2">
    <source>
        <dbReference type="ARBA" id="ARBA00022723"/>
    </source>
</evidence>
<organism evidence="6 7">
    <name type="scientific">Crotalaria pallida</name>
    <name type="common">Smooth rattlebox</name>
    <name type="synonym">Crotalaria striata</name>
    <dbReference type="NCBI Taxonomy" id="3830"/>
    <lineage>
        <taxon>Eukaryota</taxon>
        <taxon>Viridiplantae</taxon>
        <taxon>Streptophyta</taxon>
        <taxon>Embryophyta</taxon>
        <taxon>Tracheophyta</taxon>
        <taxon>Spermatophyta</taxon>
        <taxon>Magnoliopsida</taxon>
        <taxon>eudicotyledons</taxon>
        <taxon>Gunneridae</taxon>
        <taxon>Pentapetalae</taxon>
        <taxon>rosids</taxon>
        <taxon>fabids</taxon>
        <taxon>Fabales</taxon>
        <taxon>Fabaceae</taxon>
        <taxon>Papilionoideae</taxon>
        <taxon>50 kb inversion clade</taxon>
        <taxon>genistoids sensu lato</taxon>
        <taxon>core genistoids</taxon>
        <taxon>Crotalarieae</taxon>
        <taxon>Crotalaria</taxon>
    </lineage>
</organism>
<feature type="domain" description="FLZ-type" evidence="5">
    <location>
        <begin position="27"/>
        <end position="47"/>
    </location>
</feature>
<evidence type="ECO:0000259" key="5">
    <source>
        <dbReference type="Pfam" id="PF04570"/>
    </source>
</evidence>
<dbReference type="PANTHER" id="PTHR46868">
    <property type="entry name" value="FCS-LIKE ZINC FINGER 11"/>
    <property type="match status" value="1"/>
</dbReference>
<protein>
    <recommendedName>
        <fullName evidence="5">FLZ-type domain-containing protein</fullName>
    </recommendedName>
</protein>
<comment type="caution">
    <text evidence="6">The sequence shown here is derived from an EMBL/GenBank/DDBJ whole genome shotgun (WGS) entry which is preliminary data.</text>
</comment>
<evidence type="ECO:0000256" key="3">
    <source>
        <dbReference type="ARBA" id="ARBA00022771"/>
    </source>
</evidence>
<feature type="region of interest" description="Disordered" evidence="4">
    <location>
        <begin position="51"/>
        <end position="76"/>
    </location>
</feature>
<dbReference type="GO" id="GO:0008270">
    <property type="term" value="F:zinc ion binding"/>
    <property type="evidence" value="ECO:0007669"/>
    <property type="project" value="UniProtKB-KW"/>
</dbReference>
<dbReference type="InterPro" id="IPR044585">
    <property type="entry name" value="FLZ10/11"/>
</dbReference>
<dbReference type="AlphaFoldDB" id="A0AAN9ETF9"/>
<gene>
    <name evidence="6" type="ORF">RIF29_27133</name>
</gene>
<evidence type="ECO:0000256" key="1">
    <source>
        <dbReference type="ARBA" id="ARBA00009374"/>
    </source>
</evidence>
<reference evidence="6 7" key="1">
    <citation type="submission" date="2024-01" db="EMBL/GenBank/DDBJ databases">
        <title>The genomes of 5 underutilized Papilionoideae crops provide insights into root nodulation and disease resistanc.</title>
        <authorList>
            <person name="Yuan L."/>
        </authorList>
    </citation>
    <scope>NUCLEOTIDE SEQUENCE [LARGE SCALE GENOMIC DNA]</scope>
    <source>
        <strain evidence="6">ZHUSHIDOU_FW_LH</strain>
        <tissue evidence="6">Leaf</tissue>
    </source>
</reference>
<name>A0AAN9ETF9_CROPI</name>
<keyword evidence="7" id="KW-1185">Reference proteome</keyword>
<accession>A0AAN9ETF9</accession>
<proteinExistence type="inferred from homology"/>
<keyword evidence="2" id="KW-0479">Metal-binding</keyword>
<dbReference type="Pfam" id="PF04570">
    <property type="entry name" value="zf-FLZ"/>
    <property type="match status" value="1"/>
</dbReference>
<evidence type="ECO:0000256" key="4">
    <source>
        <dbReference type="SAM" id="MobiDB-lite"/>
    </source>
</evidence>
<feature type="region of interest" description="Disordered" evidence="4">
    <location>
        <begin position="1"/>
        <end position="20"/>
    </location>
</feature>
<dbReference type="PANTHER" id="PTHR46868:SF3">
    <property type="entry name" value="FCS-LIKE ZINC FINGER 11"/>
    <property type="match status" value="1"/>
</dbReference>
<keyword evidence="3" id="KW-0862">Zinc</keyword>
<dbReference type="EMBL" id="JAYWIO010000005">
    <property type="protein sequence ID" value="KAK7260835.1"/>
    <property type="molecule type" value="Genomic_DNA"/>
</dbReference>